<dbReference type="RefSeq" id="WP_081395683.1">
    <property type="nucleotide sequence ID" value="NZ_FTMX01000005.1"/>
</dbReference>
<reference evidence="2 3" key="1">
    <citation type="submission" date="2017-01" db="EMBL/GenBank/DDBJ databases">
        <authorList>
            <person name="Varghese N."/>
            <person name="Submissions S."/>
        </authorList>
    </citation>
    <scope>NUCLEOTIDE SEQUENCE [LARGE SCALE GENOMIC DNA]</scope>
    <source>
        <strain evidence="2 3">RUG2-6</strain>
    </source>
</reference>
<comment type="caution">
    <text evidence="2">The sequence shown here is derived from an EMBL/GenBank/DDBJ whole genome shotgun (WGS) entry which is preliminary data.</text>
</comment>
<dbReference type="InterPro" id="IPR011008">
    <property type="entry name" value="Dimeric_a/b-barrel"/>
</dbReference>
<evidence type="ECO:0000313" key="3">
    <source>
        <dbReference type="Proteomes" id="UP000185829"/>
    </source>
</evidence>
<feature type="domain" description="ABM" evidence="1">
    <location>
        <begin position="7"/>
        <end position="98"/>
    </location>
</feature>
<name>A0A9X8RB24_9BACI</name>
<dbReference type="SUPFAM" id="SSF54909">
    <property type="entry name" value="Dimeric alpha+beta barrel"/>
    <property type="match status" value="1"/>
</dbReference>
<accession>A0A9X8RB24</accession>
<dbReference type="EMBL" id="FTMX01000005">
    <property type="protein sequence ID" value="SIR70834.1"/>
    <property type="molecule type" value="Genomic_DNA"/>
</dbReference>
<sequence length="107" mass="12349">MESSNTIVWINVFTAKPGKLDELVAIQAEELHNFKKGSQGVPGWISSRWHRSVDKNKAIMVTTFESIDHHKNWLEKSEFREHLNKINHLIEDTEGGYYTLVEDIGNL</sequence>
<dbReference type="PROSITE" id="PS51725">
    <property type="entry name" value="ABM"/>
    <property type="match status" value="1"/>
</dbReference>
<dbReference type="Pfam" id="PF03992">
    <property type="entry name" value="ABM"/>
    <property type="match status" value="1"/>
</dbReference>
<dbReference type="InterPro" id="IPR007138">
    <property type="entry name" value="ABM_dom"/>
</dbReference>
<dbReference type="AlphaFoldDB" id="A0A9X8RB24"/>
<organism evidence="2 3">
    <name type="scientific">Peribacillus simplex</name>
    <dbReference type="NCBI Taxonomy" id="1478"/>
    <lineage>
        <taxon>Bacteria</taxon>
        <taxon>Bacillati</taxon>
        <taxon>Bacillota</taxon>
        <taxon>Bacilli</taxon>
        <taxon>Bacillales</taxon>
        <taxon>Bacillaceae</taxon>
        <taxon>Peribacillus</taxon>
    </lineage>
</organism>
<dbReference type="Proteomes" id="UP000185829">
    <property type="component" value="Unassembled WGS sequence"/>
</dbReference>
<evidence type="ECO:0000259" key="1">
    <source>
        <dbReference type="PROSITE" id="PS51725"/>
    </source>
</evidence>
<dbReference type="Gene3D" id="3.30.70.100">
    <property type="match status" value="1"/>
</dbReference>
<keyword evidence="2" id="KW-0503">Monooxygenase</keyword>
<dbReference type="GO" id="GO:0004497">
    <property type="term" value="F:monooxygenase activity"/>
    <property type="evidence" value="ECO:0007669"/>
    <property type="project" value="UniProtKB-KW"/>
</dbReference>
<evidence type="ECO:0000313" key="2">
    <source>
        <dbReference type="EMBL" id="SIR70834.1"/>
    </source>
</evidence>
<protein>
    <submittedName>
        <fullName evidence="2">Heme-degrading monooxygenase HmoA</fullName>
    </submittedName>
</protein>
<proteinExistence type="predicted"/>
<gene>
    <name evidence="2" type="ORF">SAMN05878482_105128</name>
</gene>
<keyword evidence="2" id="KW-0560">Oxidoreductase</keyword>